<protein>
    <submittedName>
        <fullName evidence="2">Uncharacterized protein</fullName>
    </submittedName>
</protein>
<dbReference type="Proteomes" id="UP001187343">
    <property type="component" value="Unassembled WGS sequence"/>
</dbReference>
<reference evidence="2" key="1">
    <citation type="submission" date="2023-08" db="EMBL/GenBank/DDBJ databases">
        <title>Chromosome-level Genome Assembly of mud carp (Cirrhinus molitorella).</title>
        <authorList>
            <person name="Liu H."/>
        </authorList>
    </citation>
    <scope>NUCLEOTIDE SEQUENCE</scope>
    <source>
        <strain evidence="2">Prfri</strain>
        <tissue evidence="2">Muscle</tissue>
    </source>
</reference>
<feature type="region of interest" description="Disordered" evidence="1">
    <location>
        <begin position="1"/>
        <end position="42"/>
    </location>
</feature>
<evidence type="ECO:0000313" key="2">
    <source>
        <dbReference type="EMBL" id="KAK2872623.1"/>
    </source>
</evidence>
<organism evidence="2 3">
    <name type="scientific">Cirrhinus molitorella</name>
    <name type="common">mud carp</name>
    <dbReference type="NCBI Taxonomy" id="172907"/>
    <lineage>
        <taxon>Eukaryota</taxon>
        <taxon>Metazoa</taxon>
        <taxon>Chordata</taxon>
        <taxon>Craniata</taxon>
        <taxon>Vertebrata</taxon>
        <taxon>Euteleostomi</taxon>
        <taxon>Actinopterygii</taxon>
        <taxon>Neopterygii</taxon>
        <taxon>Teleostei</taxon>
        <taxon>Ostariophysi</taxon>
        <taxon>Cypriniformes</taxon>
        <taxon>Cyprinidae</taxon>
        <taxon>Labeoninae</taxon>
        <taxon>Labeonini</taxon>
        <taxon>Cirrhinus</taxon>
    </lineage>
</organism>
<feature type="region of interest" description="Disordered" evidence="1">
    <location>
        <begin position="62"/>
        <end position="94"/>
    </location>
</feature>
<comment type="caution">
    <text evidence="2">The sequence shown here is derived from an EMBL/GenBank/DDBJ whole genome shotgun (WGS) entry which is preliminary data.</text>
</comment>
<feature type="compositionally biased region" description="Basic and acidic residues" evidence="1">
    <location>
        <begin position="1"/>
        <end position="18"/>
    </location>
</feature>
<keyword evidence="3" id="KW-1185">Reference proteome</keyword>
<evidence type="ECO:0000256" key="1">
    <source>
        <dbReference type="SAM" id="MobiDB-lite"/>
    </source>
</evidence>
<name>A0AA88P6U1_9TELE</name>
<evidence type="ECO:0000313" key="3">
    <source>
        <dbReference type="Proteomes" id="UP001187343"/>
    </source>
</evidence>
<gene>
    <name evidence="2" type="ORF">Q8A67_022520</name>
</gene>
<proteinExistence type="predicted"/>
<sequence>MYKDECSDRQPKFWRDEGEGGQQRQPMSIKRPENGSLMGGQGRHIQVTGTISRAIIRSLVPPKASYGANPISSTTAVRGSGPADDGEATEHPPN</sequence>
<accession>A0AA88P6U1</accession>
<dbReference type="EMBL" id="JAUYZG010000022">
    <property type="protein sequence ID" value="KAK2872623.1"/>
    <property type="molecule type" value="Genomic_DNA"/>
</dbReference>
<dbReference type="AlphaFoldDB" id="A0AA88P6U1"/>